<protein>
    <recommendedName>
        <fullName evidence="3">Transposase</fullName>
    </recommendedName>
</protein>
<keyword evidence="2" id="KW-1185">Reference proteome</keyword>
<evidence type="ECO:0000313" key="2">
    <source>
        <dbReference type="Proteomes" id="UP000649573"/>
    </source>
</evidence>
<dbReference type="RefSeq" id="WP_229812822.1">
    <property type="nucleotide sequence ID" value="NZ_BMRE01000019.1"/>
</dbReference>
<name>A0ABQ2URQ9_9PSEU</name>
<proteinExistence type="predicted"/>
<evidence type="ECO:0000313" key="1">
    <source>
        <dbReference type="EMBL" id="GGU47082.1"/>
    </source>
</evidence>
<accession>A0ABQ2URQ9</accession>
<dbReference type="Proteomes" id="UP000649573">
    <property type="component" value="Unassembled WGS sequence"/>
</dbReference>
<gene>
    <name evidence="1" type="ORF">GCM10010178_44510</name>
</gene>
<dbReference type="EMBL" id="BMRE01000019">
    <property type="protein sequence ID" value="GGU47082.1"/>
    <property type="molecule type" value="Genomic_DNA"/>
</dbReference>
<organism evidence="1 2">
    <name type="scientific">Lentzea flava</name>
    <dbReference type="NCBI Taxonomy" id="103732"/>
    <lineage>
        <taxon>Bacteria</taxon>
        <taxon>Bacillati</taxon>
        <taxon>Actinomycetota</taxon>
        <taxon>Actinomycetes</taxon>
        <taxon>Pseudonocardiales</taxon>
        <taxon>Pseudonocardiaceae</taxon>
        <taxon>Lentzea</taxon>
    </lineage>
</organism>
<comment type="caution">
    <text evidence="1">The sequence shown here is derived from an EMBL/GenBank/DDBJ whole genome shotgun (WGS) entry which is preliminary data.</text>
</comment>
<sequence>MRQVYRLLGLVRRHGAELVDEACRRALEAEAVNVGLIDRMLARGLDGQPAEPPVAPVSTPTRFVRDSKDFTIRRPS</sequence>
<evidence type="ECO:0008006" key="3">
    <source>
        <dbReference type="Google" id="ProtNLM"/>
    </source>
</evidence>
<reference evidence="2" key="1">
    <citation type="journal article" date="2019" name="Int. J. Syst. Evol. Microbiol.">
        <title>The Global Catalogue of Microorganisms (GCM) 10K type strain sequencing project: providing services to taxonomists for standard genome sequencing and annotation.</title>
        <authorList>
            <consortium name="The Broad Institute Genomics Platform"/>
            <consortium name="The Broad Institute Genome Sequencing Center for Infectious Disease"/>
            <person name="Wu L."/>
            <person name="Ma J."/>
        </authorList>
    </citation>
    <scope>NUCLEOTIDE SEQUENCE [LARGE SCALE GENOMIC DNA]</scope>
    <source>
        <strain evidence="2">JCM 3296</strain>
    </source>
</reference>